<sequence length="61" mass="7053">MSSNMGSTAPLLWQEARNSEGRVYYYNVQTKATQWAKPFELMTPSEVCPTLEKFHFRFGSC</sequence>
<dbReference type="AlphaFoldDB" id="A0A0J8S1Z4"/>
<dbReference type="PROSITE" id="PS50020">
    <property type="entry name" value="WW_DOMAIN_2"/>
    <property type="match status" value="1"/>
</dbReference>
<evidence type="ECO:0000313" key="2">
    <source>
        <dbReference type="EMBL" id="KMU90851.1"/>
    </source>
</evidence>
<organism evidence="2 3">
    <name type="scientific">Coccidioides immitis H538.4</name>
    <dbReference type="NCBI Taxonomy" id="396776"/>
    <lineage>
        <taxon>Eukaryota</taxon>
        <taxon>Fungi</taxon>
        <taxon>Dikarya</taxon>
        <taxon>Ascomycota</taxon>
        <taxon>Pezizomycotina</taxon>
        <taxon>Eurotiomycetes</taxon>
        <taxon>Eurotiomycetidae</taxon>
        <taxon>Onygenales</taxon>
        <taxon>Onygenaceae</taxon>
        <taxon>Coccidioides</taxon>
    </lineage>
</organism>
<reference evidence="3" key="1">
    <citation type="journal article" date="2010" name="Genome Res.">
        <title>Population genomic sequencing of Coccidioides fungi reveals recent hybridization and transposon control.</title>
        <authorList>
            <person name="Neafsey D.E."/>
            <person name="Barker B.M."/>
            <person name="Sharpton T.J."/>
            <person name="Stajich J.E."/>
            <person name="Park D.J."/>
            <person name="Whiston E."/>
            <person name="Hung C.-Y."/>
            <person name="McMahan C."/>
            <person name="White J."/>
            <person name="Sykes S."/>
            <person name="Heiman D."/>
            <person name="Young S."/>
            <person name="Zeng Q."/>
            <person name="Abouelleil A."/>
            <person name="Aftuck L."/>
            <person name="Bessette D."/>
            <person name="Brown A."/>
            <person name="FitzGerald M."/>
            <person name="Lui A."/>
            <person name="Macdonald J.P."/>
            <person name="Priest M."/>
            <person name="Orbach M.J."/>
            <person name="Galgiani J.N."/>
            <person name="Kirkland T.N."/>
            <person name="Cole G.T."/>
            <person name="Birren B.W."/>
            <person name="Henn M.R."/>
            <person name="Taylor J.W."/>
            <person name="Rounsley S.D."/>
        </authorList>
    </citation>
    <scope>NUCLEOTIDE SEQUENCE [LARGE SCALE GENOMIC DNA]</scope>
    <source>
        <strain evidence="3">H538.4</strain>
    </source>
</reference>
<dbReference type="Gene3D" id="2.20.70.10">
    <property type="match status" value="1"/>
</dbReference>
<feature type="domain" description="WW" evidence="1">
    <location>
        <begin position="7"/>
        <end position="40"/>
    </location>
</feature>
<dbReference type="CDD" id="cd00201">
    <property type="entry name" value="WW"/>
    <property type="match status" value="1"/>
</dbReference>
<accession>A0A0J8S1Z4</accession>
<dbReference type="InterPro" id="IPR001202">
    <property type="entry name" value="WW_dom"/>
</dbReference>
<protein>
    <submittedName>
        <fullName evidence="2">Fas-ligand associated factor 1</fullName>
    </submittedName>
</protein>
<dbReference type="InterPro" id="IPR036020">
    <property type="entry name" value="WW_dom_sf"/>
</dbReference>
<name>A0A0J8S1Z4_COCIT</name>
<dbReference type="Pfam" id="PF00397">
    <property type="entry name" value="WW"/>
    <property type="match status" value="1"/>
</dbReference>
<evidence type="ECO:0000259" key="1">
    <source>
        <dbReference type="PROSITE" id="PS50020"/>
    </source>
</evidence>
<evidence type="ECO:0000313" key="3">
    <source>
        <dbReference type="Proteomes" id="UP000054563"/>
    </source>
</evidence>
<gene>
    <name evidence="2" type="ORF">CIHG_08655</name>
</gene>
<dbReference type="SMART" id="SM00456">
    <property type="entry name" value="WW"/>
    <property type="match status" value="1"/>
</dbReference>
<dbReference type="STRING" id="396776.A0A0J8S1Z4"/>
<proteinExistence type="predicted"/>
<dbReference type="EMBL" id="DS017026">
    <property type="protein sequence ID" value="KMU90851.1"/>
    <property type="molecule type" value="Genomic_DNA"/>
</dbReference>
<dbReference type="PROSITE" id="PS01159">
    <property type="entry name" value="WW_DOMAIN_1"/>
    <property type="match status" value="1"/>
</dbReference>
<dbReference type="VEuPathDB" id="FungiDB:CIHG_08655"/>
<dbReference type="SUPFAM" id="SSF51045">
    <property type="entry name" value="WW domain"/>
    <property type="match status" value="1"/>
</dbReference>
<dbReference type="Proteomes" id="UP000054563">
    <property type="component" value="Unassembled WGS sequence"/>
</dbReference>